<dbReference type="PANTHER" id="PTHR21396:SF2">
    <property type="entry name" value="LARGE RIBOSOMAL SUBUNIT PROTEIN ML43"/>
    <property type="match status" value="1"/>
</dbReference>
<dbReference type="InterPro" id="IPR007741">
    <property type="entry name" value="Ribosomal_mL43/mS25/NADH_DH"/>
</dbReference>
<dbReference type="GO" id="GO:0005762">
    <property type="term" value="C:mitochondrial large ribosomal subunit"/>
    <property type="evidence" value="ECO:0007669"/>
    <property type="project" value="TreeGrafter"/>
</dbReference>
<sequence length="183" mass="20434">MSNRAIPNAFVKNVLQNGLGRYICQLQRVTLNFCKATPSSLGTRDFIEKYLVDFTRENPGTVVYVKPIRNRAPFLVAEYLNGRQERVSTKDMPADEVCKWLEHLRTRSGAQIVNLRKEWLTNTPSTQGVWHPFLNKNPSLAGTSFPAPELYGAKTESKSATDMVLEEAGVKKVGSVDSASSKE</sequence>
<dbReference type="GO" id="GO:0032543">
    <property type="term" value="P:mitochondrial translation"/>
    <property type="evidence" value="ECO:0007669"/>
    <property type="project" value="InterPro"/>
</dbReference>
<organism evidence="8 9">
    <name type="scientific">Littorina saxatilis</name>
    <dbReference type="NCBI Taxonomy" id="31220"/>
    <lineage>
        <taxon>Eukaryota</taxon>
        <taxon>Metazoa</taxon>
        <taxon>Spiralia</taxon>
        <taxon>Lophotrochozoa</taxon>
        <taxon>Mollusca</taxon>
        <taxon>Gastropoda</taxon>
        <taxon>Caenogastropoda</taxon>
        <taxon>Littorinimorpha</taxon>
        <taxon>Littorinoidea</taxon>
        <taxon>Littorinidae</taxon>
        <taxon>Littorina</taxon>
    </lineage>
</organism>
<dbReference type="Pfam" id="PF05047">
    <property type="entry name" value="L51_S25_CI-B8"/>
    <property type="match status" value="1"/>
</dbReference>
<evidence type="ECO:0000256" key="1">
    <source>
        <dbReference type="ARBA" id="ARBA00004173"/>
    </source>
</evidence>
<evidence type="ECO:0000256" key="6">
    <source>
        <dbReference type="ARBA" id="ARBA00035188"/>
    </source>
</evidence>
<dbReference type="AlphaFoldDB" id="A0AAN9BS72"/>
<dbReference type="InterPro" id="IPR039927">
    <property type="entry name" value="Ribosomal_mL43"/>
</dbReference>
<reference evidence="8 9" key="1">
    <citation type="submission" date="2024-02" db="EMBL/GenBank/DDBJ databases">
        <title>Chromosome-scale genome assembly of the rough periwinkle Littorina saxatilis.</title>
        <authorList>
            <person name="De Jode A."/>
            <person name="Faria R."/>
            <person name="Formenti G."/>
            <person name="Sims Y."/>
            <person name="Smith T.P."/>
            <person name="Tracey A."/>
            <person name="Wood J.M.D."/>
            <person name="Zagrodzka Z.B."/>
            <person name="Johannesson K."/>
            <person name="Butlin R.K."/>
            <person name="Leder E.H."/>
        </authorList>
    </citation>
    <scope>NUCLEOTIDE SEQUENCE [LARGE SCALE GENOMIC DNA]</scope>
    <source>
        <strain evidence="8">Snail1</strain>
        <tissue evidence="8">Muscle</tissue>
    </source>
</reference>
<comment type="caution">
    <text evidence="8">The sequence shown here is derived from an EMBL/GenBank/DDBJ whole genome shotgun (WGS) entry which is preliminary data.</text>
</comment>
<dbReference type="InterPro" id="IPR036249">
    <property type="entry name" value="Thioredoxin-like_sf"/>
</dbReference>
<keyword evidence="4" id="KW-0496">Mitochondrion</keyword>
<evidence type="ECO:0000313" key="9">
    <source>
        <dbReference type="Proteomes" id="UP001374579"/>
    </source>
</evidence>
<keyword evidence="5" id="KW-0687">Ribonucleoprotein</keyword>
<comment type="subcellular location">
    <subcellularLocation>
        <location evidence="1">Mitochondrion</location>
    </subcellularLocation>
</comment>
<evidence type="ECO:0000256" key="5">
    <source>
        <dbReference type="ARBA" id="ARBA00023274"/>
    </source>
</evidence>
<comment type="similarity">
    <text evidence="2">Belongs to the mitochondrion-specific ribosomal protein mL43 family.</text>
</comment>
<evidence type="ECO:0000256" key="4">
    <source>
        <dbReference type="ARBA" id="ARBA00023128"/>
    </source>
</evidence>
<keyword evidence="3" id="KW-0689">Ribosomal protein</keyword>
<gene>
    <name evidence="8" type="ORF">V1264_014872</name>
</gene>
<evidence type="ECO:0000256" key="2">
    <source>
        <dbReference type="ARBA" id="ARBA00006073"/>
    </source>
</evidence>
<dbReference type="SUPFAM" id="SSF52833">
    <property type="entry name" value="Thioredoxin-like"/>
    <property type="match status" value="1"/>
</dbReference>
<evidence type="ECO:0000313" key="8">
    <source>
        <dbReference type="EMBL" id="KAK7111098.1"/>
    </source>
</evidence>
<dbReference type="GO" id="GO:0003735">
    <property type="term" value="F:structural constituent of ribosome"/>
    <property type="evidence" value="ECO:0007669"/>
    <property type="project" value="InterPro"/>
</dbReference>
<evidence type="ECO:0000256" key="3">
    <source>
        <dbReference type="ARBA" id="ARBA00022980"/>
    </source>
</evidence>
<dbReference type="Proteomes" id="UP001374579">
    <property type="component" value="Unassembled WGS sequence"/>
</dbReference>
<keyword evidence="9" id="KW-1185">Reference proteome</keyword>
<protein>
    <recommendedName>
        <fullName evidence="6">Large ribosomal subunit protein mL43</fullName>
    </recommendedName>
</protein>
<evidence type="ECO:0000259" key="7">
    <source>
        <dbReference type="SMART" id="SM00916"/>
    </source>
</evidence>
<feature type="domain" description="Ribosomal protein/NADH dehydrogenase" evidence="7">
    <location>
        <begin position="35"/>
        <end position="108"/>
    </location>
</feature>
<accession>A0AAN9BS72</accession>
<dbReference type="Gene3D" id="3.40.30.10">
    <property type="entry name" value="Glutaredoxin"/>
    <property type="match status" value="1"/>
</dbReference>
<dbReference type="PANTHER" id="PTHR21396">
    <property type="entry name" value="39S RIBOSOMAL PROTEIN L43"/>
    <property type="match status" value="1"/>
</dbReference>
<dbReference type="EMBL" id="JBAMIC010000003">
    <property type="protein sequence ID" value="KAK7111098.1"/>
    <property type="molecule type" value="Genomic_DNA"/>
</dbReference>
<name>A0AAN9BS72_9CAEN</name>
<proteinExistence type="inferred from homology"/>
<dbReference type="SMART" id="SM00916">
    <property type="entry name" value="L51_S25_CI-B8"/>
    <property type="match status" value="1"/>
</dbReference>